<feature type="chain" id="PRO_5038780423" description="Lipoprotein" evidence="2">
    <location>
        <begin position="28"/>
        <end position="180"/>
    </location>
</feature>
<dbReference type="AlphaFoldDB" id="A0A9D2FJX3"/>
<dbReference type="Proteomes" id="UP000824105">
    <property type="component" value="Unassembled WGS sequence"/>
</dbReference>
<reference evidence="3" key="1">
    <citation type="journal article" date="2021" name="PeerJ">
        <title>Extensive microbial diversity within the chicken gut microbiome revealed by metagenomics and culture.</title>
        <authorList>
            <person name="Gilroy R."/>
            <person name="Ravi A."/>
            <person name="Getino M."/>
            <person name="Pursley I."/>
            <person name="Horton D.L."/>
            <person name="Alikhan N.F."/>
            <person name="Baker D."/>
            <person name="Gharbi K."/>
            <person name="Hall N."/>
            <person name="Watson M."/>
            <person name="Adriaenssens E.M."/>
            <person name="Foster-Nyarko E."/>
            <person name="Jarju S."/>
            <person name="Secka A."/>
            <person name="Antonio M."/>
            <person name="Oren A."/>
            <person name="Chaudhuri R.R."/>
            <person name="La Ragione R."/>
            <person name="Hildebrand F."/>
            <person name="Pallen M.J."/>
        </authorList>
    </citation>
    <scope>NUCLEOTIDE SEQUENCE</scope>
    <source>
        <strain evidence="3">CHK188-11489</strain>
    </source>
</reference>
<gene>
    <name evidence="3" type="ORF">H9724_07530</name>
</gene>
<name>A0A9D2FJX3_9FIRM</name>
<evidence type="ECO:0000256" key="2">
    <source>
        <dbReference type="SAM" id="SignalP"/>
    </source>
</evidence>
<evidence type="ECO:0000313" key="3">
    <source>
        <dbReference type="EMBL" id="HIZ62599.1"/>
    </source>
</evidence>
<organism evidence="3 4">
    <name type="scientific">Candidatus Gemmiger avistercoris</name>
    <dbReference type="NCBI Taxonomy" id="2838606"/>
    <lineage>
        <taxon>Bacteria</taxon>
        <taxon>Bacillati</taxon>
        <taxon>Bacillota</taxon>
        <taxon>Clostridia</taxon>
        <taxon>Eubacteriales</taxon>
        <taxon>Gemmiger</taxon>
    </lineage>
</organism>
<evidence type="ECO:0000256" key="1">
    <source>
        <dbReference type="SAM" id="MobiDB-lite"/>
    </source>
</evidence>
<reference evidence="3" key="2">
    <citation type="submission" date="2021-04" db="EMBL/GenBank/DDBJ databases">
        <authorList>
            <person name="Gilroy R."/>
        </authorList>
    </citation>
    <scope>NUCLEOTIDE SEQUENCE</scope>
    <source>
        <strain evidence="3">CHK188-11489</strain>
    </source>
</reference>
<evidence type="ECO:0000313" key="4">
    <source>
        <dbReference type="Proteomes" id="UP000824105"/>
    </source>
</evidence>
<sequence length="180" mass="18343">MKRAHVTFLAACVLCAAFLAGCGGQTAGPGQASSAPPQSAAASVSEPAPSAAEDAAAESAAAGDAPDTALSGALQEENLAPAGETSPDSGPASAAAQTAYGSGRWYVYAEREGSSFPDTQELQFQDGKLVLHFYSLNDYGKGGYGEGCSDELQFSPYAQNTLEEAMAQLESEGYTVTVQQ</sequence>
<protein>
    <recommendedName>
        <fullName evidence="5">Lipoprotein</fullName>
    </recommendedName>
</protein>
<evidence type="ECO:0008006" key="5">
    <source>
        <dbReference type="Google" id="ProtNLM"/>
    </source>
</evidence>
<keyword evidence="2" id="KW-0732">Signal</keyword>
<feature type="compositionally biased region" description="Low complexity" evidence="1">
    <location>
        <begin position="28"/>
        <end position="67"/>
    </location>
</feature>
<comment type="caution">
    <text evidence="3">The sequence shown here is derived from an EMBL/GenBank/DDBJ whole genome shotgun (WGS) entry which is preliminary data.</text>
</comment>
<dbReference type="PROSITE" id="PS51257">
    <property type="entry name" value="PROKAR_LIPOPROTEIN"/>
    <property type="match status" value="1"/>
</dbReference>
<proteinExistence type="predicted"/>
<accession>A0A9D2FJX3</accession>
<feature type="region of interest" description="Disordered" evidence="1">
    <location>
        <begin position="26"/>
        <end position="95"/>
    </location>
</feature>
<feature type="signal peptide" evidence="2">
    <location>
        <begin position="1"/>
        <end position="27"/>
    </location>
</feature>
<dbReference type="EMBL" id="DXBF01000061">
    <property type="protein sequence ID" value="HIZ62599.1"/>
    <property type="molecule type" value="Genomic_DNA"/>
</dbReference>